<dbReference type="InterPro" id="IPR036086">
    <property type="entry name" value="ParB/Sulfiredoxin_sf"/>
</dbReference>
<evidence type="ECO:0000256" key="3">
    <source>
        <dbReference type="SAM" id="MobiDB-lite"/>
    </source>
</evidence>
<evidence type="ECO:0000256" key="2">
    <source>
        <dbReference type="ARBA" id="ARBA00022829"/>
    </source>
</evidence>
<dbReference type="SUPFAM" id="SSF110849">
    <property type="entry name" value="ParB/Sulfiredoxin"/>
    <property type="match status" value="1"/>
</dbReference>
<dbReference type="Gene3D" id="1.10.10.2830">
    <property type="match status" value="1"/>
</dbReference>
<feature type="region of interest" description="Disordered" evidence="3">
    <location>
        <begin position="348"/>
        <end position="394"/>
    </location>
</feature>
<evidence type="ECO:0000313" key="6">
    <source>
        <dbReference type="Proteomes" id="UP000219336"/>
    </source>
</evidence>
<dbReference type="AlphaFoldDB" id="A0A240END3"/>
<dbReference type="GO" id="GO:0005694">
    <property type="term" value="C:chromosome"/>
    <property type="evidence" value="ECO:0007669"/>
    <property type="project" value="TreeGrafter"/>
</dbReference>
<reference evidence="6" key="1">
    <citation type="submission" date="2016-06" db="EMBL/GenBank/DDBJ databases">
        <authorList>
            <person name="Rodrigo-Torres L."/>
            <person name="Arahal R.D."/>
            <person name="Lucena T."/>
        </authorList>
    </citation>
    <scope>NUCLEOTIDE SEQUENCE [LARGE SCALE GENOMIC DNA]</scope>
    <source>
        <strain evidence="6">CECT8203</strain>
    </source>
</reference>
<dbReference type="OrthoDB" id="9796891at2"/>
<dbReference type="NCBIfam" id="TIGR00180">
    <property type="entry name" value="parB_part"/>
    <property type="match status" value="1"/>
</dbReference>
<gene>
    <name evidence="5" type="primary">parB_2</name>
    <name evidence="5" type="ORF">VTH8203_03777</name>
</gene>
<dbReference type="Gene3D" id="3.90.1530.30">
    <property type="match status" value="1"/>
</dbReference>
<dbReference type="InterPro" id="IPR003115">
    <property type="entry name" value="ParB_N"/>
</dbReference>
<dbReference type="Proteomes" id="UP000219336">
    <property type="component" value="Unassembled WGS sequence"/>
</dbReference>
<dbReference type="SMART" id="SM00470">
    <property type="entry name" value="ParB"/>
    <property type="match status" value="1"/>
</dbReference>
<comment type="similarity">
    <text evidence="1">Belongs to the ParB family.</text>
</comment>
<dbReference type="EMBL" id="OANU01000099">
    <property type="protein sequence ID" value="SNX50124.1"/>
    <property type="molecule type" value="Genomic_DNA"/>
</dbReference>
<keyword evidence="2" id="KW-0159">Chromosome partition</keyword>
<evidence type="ECO:0000313" key="5">
    <source>
        <dbReference type="EMBL" id="SNX50124.1"/>
    </source>
</evidence>
<accession>A0A240END3</accession>
<dbReference type="InterPro" id="IPR041468">
    <property type="entry name" value="HTH_ParB/Spo0J"/>
</dbReference>
<evidence type="ECO:0000256" key="1">
    <source>
        <dbReference type="ARBA" id="ARBA00006295"/>
    </source>
</evidence>
<dbReference type="InterPro" id="IPR050336">
    <property type="entry name" value="Chromosome_partition/occlusion"/>
</dbReference>
<keyword evidence="6" id="KW-1185">Reference proteome</keyword>
<dbReference type="RefSeq" id="WP_096995067.1">
    <property type="nucleotide sequence ID" value="NZ_JBHSII010000006.1"/>
</dbReference>
<dbReference type="Pfam" id="PF17762">
    <property type="entry name" value="HTH_ParB"/>
    <property type="match status" value="1"/>
</dbReference>
<dbReference type="InterPro" id="IPR004437">
    <property type="entry name" value="ParB/RepB/Spo0J"/>
</dbReference>
<dbReference type="SUPFAM" id="SSF109709">
    <property type="entry name" value="KorB DNA-binding domain-like"/>
    <property type="match status" value="1"/>
</dbReference>
<evidence type="ECO:0000259" key="4">
    <source>
        <dbReference type="SMART" id="SM00470"/>
    </source>
</evidence>
<dbReference type="GO" id="GO:0003677">
    <property type="term" value="F:DNA binding"/>
    <property type="evidence" value="ECO:0007669"/>
    <property type="project" value="InterPro"/>
</dbReference>
<organism evidence="5 6">
    <name type="scientific">Vibrio thalassae</name>
    <dbReference type="NCBI Taxonomy" id="1243014"/>
    <lineage>
        <taxon>Bacteria</taxon>
        <taxon>Pseudomonadati</taxon>
        <taxon>Pseudomonadota</taxon>
        <taxon>Gammaproteobacteria</taxon>
        <taxon>Vibrionales</taxon>
        <taxon>Vibrionaceae</taxon>
        <taxon>Vibrio</taxon>
    </lineage>
</organism>
<feature type="domain" description="ParB-like N-terminal" evidence="4">
    <location>
        <begin position="18"/>
        <end position="109"/>
    </location>
</feature>
<dbReference type="Pfam" id="PF02195">
    <property type="entry name" value="ParB_N"/>
    <property type="match status" value="1"/>
</dbReference>
<protein>
    <submittedName>
        <fullName evidence="5">Putative chromosome-partitioning protein ParB</fullName>
    </submittedName>
</protein>
<dbReference type="PANTHER" id="PTHR33375:SF1">
    <property type="entry name" value="CHROMOSOME-PARTITIONING PROTEIN PARB-RELATED"/>
    <property type="match status" value="1"/>
</dbReference>
<sequence length="580" mass="64326">MTIATTEQQNTQEDGILLWLNPNELQLPTEWENPRSTISDADYSDLLASVKVKGVHTPVAARYISTGYEIVAGFTRRRSAIEANLKAIPVLVRHMTVQEAIELAMSENIDRTAMSTLDEAKGLKRIVANHNGDIKAAASEMGWSKAKFDQALQLLRASDRVQGLIGKKQSNGFVLSVGHAARLSALPEKVQDKILDVVIAERMSINVLKDKIQKAIKRPLSSASFCQKECESCPFNTKIQTTLFLDDEESADCTNPTCFSEKSKAHFEKRQQELQDDYGKVVLLSTVDGAVGVSESAVGVEQYTEGCLSCSKHCAILVDKGLGQGDIREHQCLDKPCFDKKVKAHTTAATERKNQQDQATMDNTEQSKGKAESTAQSGSSATQGQENKASNKESAVIPKRLVLESQTALSEVAKPLLLQHPSYHMALVLASLTALHTRHSNVEEKTLEFMKLTPPELESKIMSLIGEITQGQSIETLNIERLTIRAAETFVDGYQEQAVTQWTPTKERLEAMTKTIREQALVKSGFKKAFVTAKSEKEFNALLNKKTDEQVKLILAFEFDWSGFAPDYYRTAIKTQKYNY</sequence>
<dbReference type="PANTHER" id="PTHR33375">
    <property type="entry name" value="CHROMOSOME-PARTITIONING PROTEIN PARB-RELATED"/>
    <property type="match status" value="1"/>
</dbReference>
<dbReference type="GO" id="GO:0007059">
    <property type="term" value="P:chromosome segregation"/>
    <property type="evidence" value="ECO:0007669"/>
    <property type="project" value="UniProtKB-KW"/>
</dbReference>
<name>A0A240END3_9VIBR</name>
<feature type="compositionally biased region" description="Polar residues" evidence="3">
    <location>
        <begin position="373"/>
        <end position="388"/>
    </location>
</feature>
<proteinExistence type="inferred from homology"/>